<evidence type="ECO:0000313" key="5">
    <source>
        <dbReference type="Proteomes" id="UP000757232"/>
    </source>
</evidence>
<keyword evidence="2" id="KW-1133">Transmembrane helix</keyword>
<dbReference type="Pfam" id="PF20151">
    <property type="entry name" value="DUF6533"/>
    <property type="match status" value="1"/>
</dbReference>
<dbReference type="InterPro" id="IPR045340">
    <property type="entry name" value="DUF6533"/>
</dbReference>
<feature type="transmembrane region" description="Helical" evidence="2">
    <location>
        <begin position="138"/>
        <end position="161"/>
    </location>
</feature>
<dbReference type="Proteomes" id="UP000757232">
    <property type="component" value="Unassembled WGS sequence"/>
</dbReference>
<evidence type="ECO:0000313" key="4">
    <source>
        <dbReference type="EMBL" id="OCB87600.1"/>
    </source>
</evidence>
<comment type="caution">
    <text evidence="4">The sequence shown here is derived from an EMBL/GenBank/DDBJ whole genome shotgun (WGS) entry which is preliminary data.</text>
</comment>
<protein>
    <recommendedName>
        <fullName evidence="3">DUF6533 domain-containing protein</fullName>
    </recommendedName>
</protein>
<dbReference type="OrthoDB" id="2745134at2759"/>
<gene>
    <name evidence="4" type="ORF">A7U60_g5305</name>
</gene>
<keyword evidence="5" id="KW-1185">Reference proteome</keyword>
<keyword evidence="2" id="KW-0812">Transmembrane</keyword>
<evidence type="ECO:0000259" key="3">
    <source>
        <dbReference type="Pfam" id="PF20151"/>
    </source>
</evidence>
<feature type="transmembrane region" description="Helical" evidence="2">
    <location>
        <begin position="106"/>
        <end position="126"/>
    </location>
</feature>
<sequence length="259" mass="28460">MSLLKVSRSLKARTDAEFARSKEVAQLTVSLTRTQQYCAVALTTVLVYHSVLTLEKEINYFWRNPRSSVSIIYFANRYIGLLAAVCNMTVFLFSESHASCACSFSFWVSCLAGLVVFFLLDYILLIRTTALFHEHKTLSVALKILLGAEVFISFCLLIYVISIENGPGPILWLVGYTKANYSIVTYSVVESSPFVAIVRSTAGIPILVCTLGSHLFLNLKEAGEKGVNGGTNYTPDISDMDFVENGEGNEESSDRGGSA</sequence>
<keyword evidence="2" id="KW-0472">Membrane</keyword>
<dbReference type="EMBL" id="LNZH02000190">
    <property type="protein sequence ID" value="OCB87600.1"/>
    <property type="molecule type" value="Genomic_DNA"/>
</dbReference>
<name>A0A9Q5N3U0_SANBA</name>
<accession>A0A9Q5N3U0</accession>
<evidence type="ECO:0000256" key="1">
    <source>
        <dbReference type="SAM" id="MobiDB-lite"/>
    </source>
</evidence>
<feature type="transmembrane region" description="Helical" evidence="2">
    <location>
        <begin position="194"/>
        <end position="217"/>
    </location>
</feature>
<feature type="transmembrane region" description="Helical" evidence="2">
    <location>
        <begin position="75"/>
        <end position="94"/>
    </location>
</feature>
<feature type="compositionally biased region" description="Acidic residues" evidence="1">
    <location>
        <begin position="239"/>
        <end position="251"/>
    </location>
</feature>
<organism evidence="4 5">
    <name type="scientific">Sanghuangporus baumii</name>
    <name type="common">Phellinus baumii</name>
    <dbReference type="NCBI Taxonomy" id="108892"/>
    <lineage>
        <taxon>Eukaryota</taxon>
        <taxon>Fungi</taxon>
        <taxon>Dikarya</taxon>
        <taxon>Basidiomycota</taxon>
        <taxon>Agaricomycotina</taxon>
        <taxon>Agaricomycetes</taxon>
        <taxon>Hymenochaetales</taxon>
        <taxon>Hymenochaetaceae</taxon>
        <taxon>Sanghuangporus</taxon>
    </lineage>
</organism>
<proteinExistence type="predicted"/>
<dbReference type="AlphaFoldDB" id="A0A9Q5N3U0"/>
<feature type="region of interest" description="Disordered" evidence="1">
    <location>
        <begin position="239"/>
        <end position="259"/>
    </location>
</feature>
<feature type="domain" description="DUF6533" evidence="3">
    <location>
        <begin position="37"/>
        <end position="82"/>
    </location>
</feature>
<evidence type="ECO:0000256" key="2">
    <source>
        <dbReference type="SAM" id="Phobius"/>
    </source>
</evidence>
<reference evidence="4" key="1">
    <citation type="submission" date="2016-06" db="EMBL/GenBank/DDBJ databases">
        <title>Draft Genome sequence of the fungus Inonotus baumii.</title>
        <authorList>
            <person name="Zhu H."/>
            <person name="Lin W."/>
        </authorList>
    </citation>
    <scope>NUCLEOTIDE SEQUENCE</scope>
    <source>
        <strain evidence="4">821</strain>
    </source>
</reference>